<dbReference type="Proteomes" id="UP001472677">
    <property type="component" value="Unassembled WGS sequence"/>
</dbReference>
<organism evidence="1 2">
    <name type="scientific">Hibiscus sabdariffa</name>
    <name type="common">roselle</name>
    <dbReference type="NCBI Taxonomy" id="183260"/>
    <lineage>
        <taxon>Eukaryota</taxon>
        <taxon>Viridiplantae</taxon>
        <taxon>Streptophyta</taxon>
        <taxon>Embryophyta</taxon>
        <taxon>Tracheophyta</taxon>
        <taxon>Spermatophyta</taxon>
        <taxon>Magnoliopsida</taxon>
        <taxon>eudicotyledons</taxon>
        <taxon>Gunneridae</taxon>
        <taxon>Pentapetalae</taxon>
        <taxon>rosids</taxon>
        <taxon>malvids</taxon>
        <taxon>Malvales</taxon>
        <taxon>Malvaceae</taxon>
        <taxon>Malvoideae</taxon>
        <taxon>Hibiscus</taxon>
    </lineage>
</organism>
<evidence type="ECO:0000313" key="2">
    <source>
        <dbReference type="Proteomes" id="UP001472677"/>
    </source>
</evidence>
<evidence type="ECO:0000313" key="1">
    <source>
        <dbReference type="EMBL" id="KAK8571929.1"/>
    </source>
</evidence>
<evidence type="ECO:0008006" key="3">
    <source>
        <dbReference type="Google" id="ProtNLM"/>
    </source>
</evidence>
<reference evidence="1 2" key="1">
    <citation type="journal article" date="2024" name="G3 (Bethesda)">
        <title>Genome assembly of Hibiscus sabdariffa L. provides insights into metabolisms of medicinal natural products.</title>
        <authorList>
            <person name="Kim T."/>
        </authorList>
    </citation>
    <scope>NUCLEOTIDE SEQUENCE [LARGE SCALE GENOMIC DNA]</scope>
    <source>
        <strain evidence="1">TK-2024</strain>
        <tissue evidence="1">Old leaves</tissue>
    </source>
</reference>
<dbReference type="PRINTS" id="PR00419">
    <property type="entry name" value="ADXRDTASE"/>
</dbReference>
<protein>
    <recommendedName>
        <fullName evidence="3">FAD dependent oxidoreductase domain-containing protein</fullName>
    </recommendedName>
</protein>
<dbReference type="InterPro" id="IPR036188">
    <property type="entry name" value="FAD/NAD-bd_sf"/>
</dbReference>
<sequence length="82" mass="8558">MRVAVVGGGISGVVSAYVLAKQGANVVVYEKQDDLVGPVRFDGADLDLAFMVFNSVSFPLPSPVIDHDAFSDATLTVSSLDV</sequence>
<keyword evidence="2" id="KW-1185">Reference proteome</keyword>
<accession>A0ABR2F4J8</accession>
<gene>
    <name evidence="1" type="ORF">V6N12_027997</name>
</gene>
<comment type="caution">
    <text evidence="1">The sequence shown here is derived from an EMBL/GenBank/DDBJ whole genome shotgun (WGS) entry which is preliminary data.</text>
</comment>
<dbReference type="Pfam" id="PF13450">
    <property type="entry name" value="NAD_binding_8"/>
    <property type="match status" value="1"/>
</dbReference>
<name>A0ABR2F4J8_9ROSI</name>
<dbReference type="SUPFAM" id="SSF51905">
    <property type="entry name" value="FAD/NAD(P)-binding domain"/>
    <property type="match status" value="1"/>
</dbReference>
<dbReference type="EMBL" id="JBBPBM010000008">
    <property type="protein sequence ID" value="KAK8571929.1"/>
    <property type="molecule type" value="Genomic_DNA"/>
</dbReference>
<proteinExistence type="predicted"/>
<dbReference type="Gene3D" id="3.50.50.60">
    <property type="entry name" value="FAD/NAD(P)-binding domain"/>
    <property type="match status" value="1"/>
</dbReference>